<dbReference type="PROSITE" id="PS00588">
    <property type="entry name" value="FLAGELLA_BB_ROD"/>
    <property type="match status" value="1"/>
</dbReference>
<comment type="caution">
    <text evidence="7">The sequence shown here is derived from an EMBL/GenBank/DDBJ whole genome shotgun (WGS) entry which is preliminary data.</text>
</comment>
<dbReference type="Proteomes" id="UP000839563">
    <property type="component" value="Unassembled WGS sequence"/>
</dbReference>
<feature type="domain" description="Flagellar basal body rod protein N-terminal" evidence="6">
    <location>
        <begin position="9"/>
        <end position="39"/>
    </location>
</feature>
<comment type="similarity">
    <text evidence="2">Belongs to the flagella basal body rod proteins family.</text>
</comment>
<sequence length="109" mass="11892">MLDKLDAALRFQQEALNLRAQRQEVLAANIANADTLGYQARDIDFASELKKVMQRGRDATSVVALTMTSTQHIPAQALTPPTAELQYQMSLSALSGQIKGMMNVLQSGN</sequence>
<evidence type="ECO:0000313" key="7">
    <source>
        <dbReference type="EMBL" id="EAA0481939.1"/>
    </source>
</evidence>
<evidence type="ECO:0000256" key="3">
    <source>
        <dbReference type="ARBA" id="ARBA00014376"/>
    </source>
</evidence>
<keyword evidence="7" id="KW-0282">Flagellum</keyword>
<gene>
    <name evidence="7" type="primary">flgB</name>
    <name evidence="7" type="ORF">DK174_08030</name>
</gene>
<keyword evidence="7" id="KW-0969">Cilium</keyword>
<evidence type="ECO:0000256" key="5">
    <source>
        <dbReference type="ARBA" id="ARBA00024934"/>
    </source>
</evidence>
<evidence type="ECO:0000256" key="2">
    <source>
        <dbReference type="ARBA" id="ARBA00009677"/>
    </source>
</evidence>
<proteinExistence type="inferred from homology"/>
<dbReference type="InterPro" id="IPR019776">
    <property type="entry name" value="Flagellar_basal_body_rod_CS"/>
</dbReference>
<comment type="subcellular location">
    <subcellularLocation>
        <location evidence="1">Bacterial flagellum basal body</location>
    </subcellularLocation>
</comment>
<dbReference type="EMBL" id="AAAAHL010000041">
    <property type="protein sequence ID" value="EAA0481939.1"/>
    <property type="molecule type" value="Genomic_DNA"/>
</dbReference>
<evidence type="ECO:0000256" key="1">
    <source>
        <dbReference type="ARBA" id="ARBA00004117"/>
    </source>
</evidence>
<evidence type="ECO:0000259" key="6">
    <source>
        <dbReference type="Pfam" id="PF00460"/>
    </source>
</evidence>
<dbReference type="AlphaFoldDB" id="A0A3T2UU64"/>
<dbReference type="Pfam" id="PF00460">
    <property type="entry name" value="Flg_bb_rod"/>
    <property type="match status" value="1"/>
</dbReference>
<dbReference type="GO" id="GO:0071973">
    <property type="term" value="P:bacterial-type flagellum-dependent cell motility"/>
    <property type="evidence" value="ECO:0007669"/>
    <property type="project" value="InterPro"/>
</dbReference>
<evidence type="ECO:0000256" key="4">
    <source>
        <dbReference type="ARBA" id="ARBA00023143"/>
    </source>
</evidence>
<reference evidence="7" key="1">
    <citation type="submission" date="2018-05" db="EMBL/GenBank/DDBJ databases">
        <authorList>
            <person name="Ashton P.M."/>
            <person name="Dallman T."/>
            <person name="Nair S."/>
            <person name="De Pinna E."/>
            <person name="Peters T."/>
            <person name="Grant K."/>
        </authorList>
    </citation>
    <scope>NUCLEOTIDE SEQUENCE [LARGE SCALE GENOMIC DNA]</scope>
    <source>
        <strain evidence="7">397720</strain>
    </source>
</reference>
<name>A0A3T2UU64_SHIFL</name>
<dbReference type="InterPro" id="IPR006300">
    <property type="entry name" value="FlgB"/>
</dbReference>
<dbReference type="GO" id="GO:0030694">
    <property type="term" value="C:bacterial-type flagellum basal body, rod"/>
    <property type="evidence" value="ECO:0007669"/>
    <property type="project" value="InterPro"/>
</dbReference>
<dbReference type="InterPro" id="IPR001444">
    <property type="entry name" value="Flag_bb_rod_N"/>
</dbReference>
<dbReference type="RefSeq" id="WP_000884690.1">
    <property type="nucleotide sequence ID" value="NZ_CABVUP010000039.1"/>
</dbReference>
<dbReference type="PIRSF" id="PIRSF002889">
    <property type="entry name" value="Rod_FlgB"/>
    <property type="match status" value="1"/>
</dbReference>
<organism evidence="7">
    <name type="scientific">Shigella flexneri</name>
    <dbReference type="NCBI Taxonomy" id="623"/>
    <lineage>
        <taxon>Bacteria</taxon>
        <taxon>Pseudomonadati</taxon>
        <taxon>Pseudomonadota</taxon>
        <taxon>Gammaproteobacteria</taxon>
        <taxon>Enterobacterales</taxon>
        <taxon>Enterobacteriaceae</taxon>
        <taxon>Shigella</taxon>
    </lineage>
</organism>
<accession>A0A3T2UU64</accession>
<keyword evidence="7" id="KW-0966">Cell projection</keyword>
<comment type="function">
    <text evidence="5">Structural component of flagellum, the bacterial motility apparatus. Part of the rod structure of flagellar basal body.</text>
</comment>
<keyword evidence="4" id="KW-0975">Bacterial flagellum</keyword>
<protein>
    <recommendedName>
        <fullName evidence="3">Flagellar basal body rod protein FlgB</fullName>
    </recommendedName>
</protein>
<dbReference type="NCBIfam" id="TIGR01396">
    <property type="entry name" value="FlgB"/>
    <property type="match status" value="1"/>
</dbReference>